<sequence length="220" mass="24484">MTSAPVPTPVARRPWPFDVQAHRDWFRQAPEELMLVDALSHPGKYRELVDGEAWFSMMLPLLSRVRVESLAILDFDYEPLPYRRAWRVCGDEVLGVSDSVGGTHRAIEWMHRLWIDGRAIVDETGAPVELAGFSTWISDEVFVAEVPGPDDHPAQDFGPGGYPVILGLVVVDAGRGRTHVLQPAATERWTAPRLREQGGRWQVVASESATEPDRVIDPAG</sequence>
<keyword evidence="2" id="KW-1185">Reference proteome</keyword>
<dbReference type="EMBL" id="JAJLJH010000005">
    <property type="protein sequence ID" value="MCK9687512.1"/>
    <property type="molecule type" value="Genomic_DNA"/>
</dbReference>
<evidence type="ECO:0000313" key="1">
    <source>
        <dbReference type="EMBL" id="MCK9687512.1"/>
    </source>
</evidence>
<gene>
    <name evidence="1" type="ORF">LPC04_17555</name>
</gene>
<name>A0A9X2C0N8_9BURK</name>
<proteinExistence type="predicted"/>
<dbReference type="RefSeq" id="WP_275683558.1">
    <property type="nucleotide sequence ID" value="NZ_JAJLJH010000005.1"/>
</dbReference>
<evidence type="ECO:0000313" key="2">
    <source>
        <dbReference type="Proteomes" id="UP001139353"/>
    </source>
</evidence>
<accession>A0A9X2C0N8</accession>
<dbReference type="Proteomes" id="UP001139353">
    <property type="component" value="Unassembled WGS sequence"/>
</dbReference>
<comment type="caution">
    <text evidence="1">The sequence shown here is derived from an EMBL/GenBank/DDBJ whole genome shotgun (WGS) entry which is preliminary data.</text>
</comment>
<organism evidence="1 2">
    <name type="scientific">Scleromatobacter humisilvae</name>
    <dbReference type="NCBI Taxonomy" id="2897159"/>
    <lineage>
        <taxon>Bacteria</taxon>
        <taxon>Pseudomonadati</taxon>
        <taxon>Pseudomonadota</taxon>
        <taxon>Betaproteobacteria</taxon>
        <taxon>Burkholderiales</taxon>
        <taxon>Sphaerotilaceae</taxon>
        <taxon>Scleromatobacter</taxon>
    </lineage>
</organism>
<reference evidence="1" key="1">
    <citation type="submission" date="2021-11" db="EMBL/GenBank/DDBJ databases">
        <title>BS-T2-15 a new species belonging to the Comamonadaceae family isolated from the soil of a French oak forest.</title>
        <authorList>
            <person name="Mieszkin S."/>
            <person name="Alain K."/>
        </authorList>
    </citation>
    <scope>NUCLEOTIDE SEQUENCE</scope>
    <source>
        <strain evidence="1">BS-T2-15</strain>
    </source>
</reference>
<dbReference type="AlphaFoldDB" id="A0A9X2C0N8"/>
<protein>
    <submittedName>
        <fullName evidence="1">Uncharacterized protein</fullName>
    </submittedName>
</protein>